<accession>C4FJ04</accession>
<feature type="transmembrane region" description="Helical" evidence="1">
    <location>
        <begin position="7"/>
        <end position="32"/>
    </location>
</feature>
<dbReference type="RefSeq" id="WP_007546181.1">
    <property type="nucleotide sequence ID" value="NZ_ABZS01000038.1"/>
</dbReference>
<keyword evidence="1" id="KW-0812">Transmembrane</keyword>
<gene>
    <name evidence="2" type="ORF">SULYE_0544</name>
</gene>
<dbReference type="Proteomes" id="UP000005540">
    <property type="component" value="Unassembled WGS sequence"/>
</dbReference>
<evidence type="ECO:0000256" key="1">
    <source>
        <dbReference type="SAM" id="Phobius"/>
    </source>
</evidence>
<comment type="caution">
    <text evidence="2">The sequence shown here is derived from an EMBL/GenBank/DDBJ whole genome shotgun (WGS) entry which is preliminary data.</text>
</comment>
<keyword evidence="3" id="KW-1185">Reference proteome</keyword>
<keyword evidence="1" id="KW-1133">Transmembrane helix</keyword>
<keyword evidence="1" id="KW-0472">Membrane</keyword>
<name>C4FJ04_9AQUI</name>
<dbReference type="AlphaFoldDB" id="C4FJ04"/>
<dbReference type="EMBL" id="ABZS01000038">
    <property type="protein sequence ID" value="EEP60951.1"/>
    <property type="molecule type" value="Genomic_DNA"/>
</dbReference>
<organism evidence="2 3">
    <name type="scientific">Sulfurihydrogenibium yellowstonense SS-5</name>
    <dbReference type="NCBI Taxonomy" id="432331"/>
    <lineage>
        <taxon>Bacteria</taxon>
        <taxon>Pseudomonadati</taxon>
        <taxon>Aquificota</taxon>
        <taxon>Aquificia</taxon>
        <taxon>Aquificales</taxon>
        <taxon>Hydrogenothermaceae</taxon>
        <taxon>Sulfurihydrogenibium</taxon>
    </lineage>
</organism>
<proteinExistence type="predicted"/>
<evidence type="ECO:0000313" key="3">
    <source>
        <dbReference type="Proteomes" id="UP000005540"/>
    </source>
</evidence>
<evidence type="ECO:0000313" key="2">
    <source>
        <dbReference type="EMBL" id="EEP60951.1"/>
    </source>
</evidence>
<reference evidence="2 3" key="1">
    <citation type="submission" date="2009-04" db="EMBL/GenBank/DDBJ databases">
        <authorList>
            <person name="Reysenbach A.-L."/>
            <person name="Heidelberg J.F."/>
            <person name="Nelson W.C."/>
        </authorList>
    </citation>
    <scope>NUCLEOTIDE SEQUENCE [LARGE SCALE GENOMIC DNA]</scope>
    <source>
        <strain evidence="2 3">SS-5</strain>
    </source>
</reference>
<protein>
    <submittedName>
        <fullName evidence="2">Uncharacterized protein</fullName>
    </submittedName>
</protein>
<sequence>MEAVFLGIIATSMIFMAIFALIRTIVWVLVLIKLMTLINDVRNDYKTISPKIIGFIQGFQGMGRFFGFMRMLRRRK</sequence>